<organism evidence="7 8">
    <name type="scientific">Giardia intestinalis</name>
    <name type="common">Giardia lamblia</name>
    <dbReference type="NCBI Taxonomy" id="5741"/>
    <lineage>
        <taxon>Eukaryota</taxon>
        <taxon>Metamonada</taxon>
        <taxon>Diplomonadida</taxon>
        <taxon>Hexamitidae</taxon>
        <taxon>Giardiinae</taxon>
        <taxon>Giardia</taxon>
    </lineage>
</organism>
<dbReference type="PANTHER" id="PTHR11952">
    <property type="entry name" value="UDP- GLUCOSE PYROPHOSPHORYLASE"/>
    <property type="match status" value="1"/>
</dbReference>
<dbReference type="Proteomes" id="UP000018040">
    <property type="component" value="Unassembled WGS sequence"/>
</dbReference>
<dbReference type="InterPro" id="IPR039741">
    <property type="entry name" value="UDP-sugar_pyrophosphorylase"/>
</dbReference>
<comment type="similarity">
    <text evidence="2">Belongs to the UDPGP type 1 family.</text>
</comment>
<evidence type="ECO:0000256" key="5">
    <source>
        <dbReference type="ARBA" id="ARBA00022695"/>
    </source>
</evidence>
<comment type="caution">
    <text evidence="7">The sequence shown here is derived from an EMBL/GenBank/DDBJ whole genome shotgun (WGS) entry which is preliminary data.</text>
</comment>
<dbReference type="VEuPathDB" id="GiardiaDB:DHA2_16217"/>
<dbReference type="Pfam" id="PF01704">
    <property type="entry name" value="UDPGP"/>
    <property type="match status" value="1"/>
</dbReference>
<dbReference type="SUPFAM" id="SSF53448">
    <property type="entry name" value="Nucleotide-diphospho-sugar transferases"/>
    <property type="match status" value="1"/>
</dbReference>
<keyword evidence="4" id="KW-0808">Transferase</keyword>
<sequence length="446" mass="49479">MPLDTEKIMPGLDEFLRDNPEVQQSLRAYVQSLSTDDRCTIFKSAQNVCFEPALHFSRLTKDVPMTIEPLPDLGDRILNASEPPDEAQRSVQSEAFSLGKRLLEEGKVAALIMAGGQATRLGASVPKGIFSIGFGERASCLLEILIRRVRSKGRNIPIVILLSPATEQATKEHLEAHSYFDYPKELIFYCTQDHYPAFSADGKVLLSKPLEVFSAPNGNAGFLRAMMNTKLLETLSTRGIEFLHVVGVDNPLIPLCDEMTVGFAKLRSLDILNRVIPCQPGKKEGIVGVRKITQEWQAPLVSRTLLDLQLPDQVPSVLEYSELPADYDCAAQYANIMNHVLSLAYLAKVAGYMKRAGVEVVPYHIAVKSGNIYDYEHKTTITLSTPSVYKIEHFIFDIFHFCLLGKFGLLIGNRAKDFSPIKNAAGEDSIETARTAYHSLTKTAQM</sequence>
<evidence type="ECO:0000256" key="1">
    <source>
        <dbReference type="ARBA" id="ARBA00005208"/>
    </source>
</evidence>
<dbReference type="VEuPathDB" id="GiardiaDB:QR46_0393"/>
<protein>
    <recommendedName>
        <fullName evidence="3">UDP-N-acetylglucosamine diphosphorylase</fullName>
        <ecNumber evidence="3">2.7.7.23</ecNumber>
    </recommendedName>
</protein>
<name>V6U1I3_GIAIN</name>
<dbReference type="EC" id="2.7.7.23" evidence="3"/>
<proteinExistence type="inferred from homology"/>
<dbReference type="InterPro" id="IPR029044">
    <property type="entry name" value="Nucleotide-diphossugar_trans"/>
</dbReference>
<comment type="pathway">
    <text evidence="1">Nucleotide-sugar biosynthesis; UDP-N-acetyl-alpha-D-glucosamine biosynthesis; UDP-N-acetyl-alpha-D-glucosamine from N-acetyl-alpha-D-glucosamine 1-phosphate: step 1/1.</text>
</comment>
<accession>V6U1I3</accession>
<dbReference type="GO" id="GO:0003977">
    <property type="term" value="F:UDP-N-acetylglucosamine diphosphorylase activity"/>
    <property type="evidence" value="ECO:0007669"/>
    <property type="project" value="UniProtKB-EC"/>
</dbReference>
<evidence type="ECO:0000256" key="6">
    <source>
        <dbReference type="ARBA" id="ARBA00048493"/>
    </source>
</evidence>
<dbReference type="InterPro" id="IPR002618">
    <property type="entry name" value="UDPGP_fam"/>
</dbReference>
<gene>
    <name evidence="7" type="ORF">GSB_16217</name>
</gene>
<reference evidence="7 8" key="2">
    <citation type="journal article" date="2013" name="Genome Biol. Evol.">
        <title>Genome sequencing of Giardia lamblia genotypes A2 and B isolates (DH and GS) and comparative analysis with the genomes of genotypes A1 and E (WB and Pig).</title>
        <authorList>
            <person name="Adam R.D."/>
            <person name="Dahlstrom E.W."/>
            <person name="Martens C.A."/>
            <person name="Bruno D.P."/>
            <person name="Barbian K.D."/>
            <person name="Ricklefs S.M."/>
            <person name="Hernandez M.M."/>
            <person name="Narla N.P."/>
            <person name="Patel R.B."/>
            <person name="Porcella S.F."/>
            <person name="Nash T.E."/>
        </authorList>
    </citation>
    <scope>NUCLEOTIDE SEQUENCE [LARGE SCALE GENOMIC DNA]</scope>
    <source>
        <strain evidence="7 8">GS</strain>
    </source>
</reference>
<dbReference type="VEuPathDB" id="GiardiaDB:GL50803_0016217"/>
<dbReference type="GO" id="GO:0006048">
    <property type="term" value="P:UDP-N-acetylglucosamine biosynthetic process"/>
    <property type="evidence" value="ECO:0007669"/>
    <property type="project" value="TreeGrafter"/>
</dbReference>
<evidence type="ECO:0000313" key="8">
    <source>
        <dbReference type="Proteomes" id="UP000018040"/>
    </source>
</evidence>
<evidence type="ECO:0000256" key="4">
    <source>
        <dbReference type="ARBA" id="ARBA00022679"/>
    </source>
</evidence>
<dbReference type="AlphaFoldDB" id="V6U1I3"/>
<evidence type="ECO:0000313" key="7">
    <source>
        <dbReference type="EMBL" id="ESU45058.1"/>
    </source>
</evidence>
<dbReference type="VEuPathDB" id="GiardiaDB:GL50581_791"/>
<evidence type="ECO:0000256" key="3">
    <source>
        <dbReference type="ARBA" id="ARBA00012457"/>
    </source>
</evidence>
<dbReference type="Gene3D" id="3.90.550.10">
    <property type="entry name" value="Spore Coat Polysaccharide Biosynthesis Protein SpsA, Chain A"/>
    <property type="match status" value="1"/>
</dbReference>
<keyword evidence="5" id="KW-0548">Nucleotidyltransferase</keyword>
<dbReference type="OrthoDB" id="532420at2759"/>
<dbReference type="PANTHER" id="PTHR11952:SF2">
    <property type="entry name" value="LD24639P"/>
    <property type="match status" value="1"/>
</dbReference>
<dbReference type="EMBL" id="AHHH01000011">
    <property type="protein sequence ID" value="ESU45058.1"/>
    <property type="molecule type" value="Genomic_DNA"/>
</dbReference>
<evidence type="ECO:0000256" key="2">
    <source>
        <dbReference type="ARBA" id="ARBA00010401"/>
    </source>
</evidence>
<reference evidence="8" key="1">
    <citation type="submission" date="2012-02" db="EMBL/GenBank/DDBJ databases">
        <title>Genome sequencing of Giardia lamblia Genotypes A2 and B isolates (DH and GS) and comparative analysis with the genomes of Genotypes A1 and E (WB and Pig).</title>
        <authorList>
            <person name="Adam R."/>
            <person name="Dahlstrom E."/>
            <person name="Martens C."/>
            <person name="Bruno D."/>
            <person name="Barbian K."/>
            <person name="Porcella S.F."/>
            <person name="Nash T."/>
        </authorList>
    </citation>
    <scope>NUCLEOTIDE SEQUENCE</scope>
    <source>
        <strain evidence="8">GS</strain>
    </source>
</reference>
<comment type="catalytic activity">
    <reaction evidence="6">
        <text>N-acetyl-alpha-D-glucosamine 1-phosphate + UTP + H(+) = UDP-N-acetyl-alpha-D-glucosamine + diphosphate</text>
        <dbReference type="Rhea" id="RHEA:13509"/>
        <dbReference type="ChEBI" id="CHEBI:15378"/>
        <dbReference type="ChEBI" id="CHEBI:33019"/>
        <dbReference type="ChEBI" id="CHEBI:46398"/>
        <dbReference type="ChEBI" id="CHEBI:57705"/>
        <dbReference type="ChEBI" id="CHEBI:57776"/>
        <dbReference type="EC" id="2.7.7.23"/>
    </reaction>
</comment>